<dbReference type="PANTHER" id="PTHR41773">
    <property type="entry name" value="GTP PYROPHOSPHATASE-RELATED"/>
    <property type="match status" value="1"/>
</dbReference>
<dbReference type="InterPro" id="IPR043519">
    <property type="entry name" value="NT_sf"/>
</dbReference>
<name>A0A4Q0XSV0_9BACT</name>
<evidence type="ECO:0000313" key="3">
    <source>
        <dbReference type="EMBL" id="RXJ60617.1"/>
    </source>
</evidence>
<proteinExistence type="predicted"/>
<dbReference type="GO" id="GO:0015969">
    <property type="term" value="P:guanosine tetraphosphate metabolic process"/>
    <property type="evidence" value="ECO:0007669"/>
    <property type="project" value="InterPro"/>
</dbReference>
<dbReference type="Proteomes" id="UP000290657">
    <property type="component" value="Unassembled WGS sequence"/>
</dbReference>
<dbReference type="EMBL" id="PDKN01000001">
    <property type="protein sequence ID" value="RXJ60617.1"/>
    <property type="molecule type" value="Genomic_DNA"/>
</dbReference>
<dbReference type="PANTHER" id="PTHR41773:SF1">
    <property type="entry name" value="RELA_SPOT DOMAIN-CONTAINING PROTEIN"/>
    <property type="match status" value="1"/>
</dbReference>
<evidence type="ECO:0000313" key="4">
    <source>
        <dbReference type="Proteomes" id="UP000290657"/>
    </source>
</evidence>
<feature type="coiled-coil region" evidence="1">
    <location>
        <begin position="183"/>
        <end position="210"/>
    </location>
</feature>
<dbReference type="SUPFAM" id="SSF81301">
    <property type="entry name" value="Nucleotidyltransferase"/>
    <property type="match status" value="1"/>
</dbReference>
<evidence type="ECO:0000259" key="2">
    <source>
        <dbReference type="SMART" id="SM00954"/>
    </source>
</evidence>
<sequence>MLEHEIENKYNKNLPLYQRAEKNVSEAIKEFLKTNNIPFVNIESRIKKFDSFFEKISRKQYDNPFKENEDFCGIRIILYHLEDIKHLENIIEENFLIEEKVNKSEKLESNEFGYRSNHIIIKIKPEWCVTPNYKGLDDIKIEIQIRTALMHTWAAIEHKLGYKNNQELPTNLIRKLYLMSALLENADMQFQEIKNEAENYQQKTVEESKKVGKFTGSKLNIDTLSALLEYYFPEYEEEEALEKALLNSIIKNSLTIDTIVKYAEKIVPLTPYIDKKINSKMKTTRANVLSYALETFIPKMYDETKMTQSRIDIIKGLKEKANLT</sequence>
<feature type="domain" description="RelA/SpoT" evidence="2">
    <location>
        <begin position="44"/>
        <end position="168"/>
    </location>
</feature>
<dbReference type="RefSeq" id="WP_128994751.1">
    <property type="nucleotide sequence ID" value="NZ_PDKN01000001.1"/>
</dbReference>
<keyword evidence="4" id="KW-1185">Reference proteome</keyword>
<comment type="caution">
    <text evidence="3">The sequence shown here is derived from an EMBL/GenBank/DDBJ whole genome shotgun (WGS) entry which is preliminary data.</text>
</comment>
<accession>A0A4Q0XSV0</accession>
<dbReference type="AlphaFoldDB" id="A0A4Q0XSV0"/>
<dbReference type="CDD" id="cd05399">
    <property type="entry name" value="NT_Rel-Spo_like"/>
    <property type="match status" value="1"/>
</dbReference>
<protein>
    <submittedName>
        <fullName evidence="3">(P)ppGpp synthetase</fullName>
    </submittedName>
</protein>
<dbReference type="SMART" id="SM00954">
    <property type="entry name" value="RelA_SpoT"/>
    <property type="match status" value="1"/>
</dbReference>
<gene>
    <name evidence="3" type="ORF">CRV04_00990</name>
</gene>
<dbReference type="Pfam" id="PF04607">
    <property type="entry name" value="RelA_SpoT"/>
    <property type="match status" value="1"/>
</dbReference>
<dbReference type="Gene3D" id="3.30.460.10">
    <property type="entry name" value="Beta Polymerase, domain 2"/>
    <property type="match status" value="1"/>
</dbReference>
<dbReference type="OrthoDB" id="9789634at2"/>
<keyword evidence="1" id="KW-0175">Coiled coil</keyword>
<reference evidence="3 4" key="1">
    <citation type="submission" date="2017-10" db="EMBL/GenBank/DDBJ databases">
        <title>Genomics of the genus Arcobacter.</title>
        <authorList>
            <person name="Perez-Cataluna A."/>
            <person name="Figueras M.J."/>
        </authorList>
    </citation>
    <scope>NUCLEOTIDE SEQUENCE [LARGE SCALE GENOMIC DNA]</scope>
    <source>
        <strain evidence="3 4">CECT 8987</strain>
    </source>
</reference>
<dbReference type="InterPro" id="IPR007685">
    <property type="entry name" value="RelA_SpoT"/>
</dbReference>
<evidence type="ECO:0000256" key="1">
    <source>
        <dbReference type="SAM" id="Coils"/>
    </source>
</evidence>
<dbReference type="Gene3D" id="1.10.287.860">
    <property type="entry name" value="Nucleotidyltransferase"/>
    <property type="match status" value="1"/>
</dbReference>
<organism evidence="3 4">
    <name type="scientific">Candidatus Marinarcus aquaticus</name>
    <dbReference type="NCBI Taxonomy" id="2044504"/>
    <lineage>
        <taxon>Bacteria</taxon>
        <taxon>Pseudomonadati</taxon>
        <taxon>Campylobacterota</taxon>
        <taxon>Epsilonproteobacteria</taxon>
        <taxon>Campylobacterales</taxon>
        <taxon>Arcobacteraceae</taxon>
        <taxon>Candidatus Marinarcus</taxon>
    </lineage>
</organism>